<dbReference type="AlphaFoldDB" id="A0A2A2AH36"/>
<evidence type="ECO:0000313" key="2">
    <source>
        <dbReference type="EMBL" id="PAT36909.1"/>
    </source>
</evidence>
<comment type="caution">
    <text evidence="2">The sequence shown here is derived from an EMBL/GenBank/DDBJ whole genome shotgun (WGS) entry which is preliminary data.</text>
</comment>
<reference evidence="2 3" key="1">
    <citation type="submission" date="2017-08" db="EMBL/GenBank/DDBJ databases">
        <title>WGS of Clinical strains of the CDC Group NO-1 linked to zoonotic infections in humans.</title>
        <authorList>
            <person name="Bernier A.-M."/>
            <person name="Bernard K."/>
        </authorList>
    </citation>
    <scope>NUCLEOTIDE SEQUENCE [LARGE SCALE GENOMIC DNA]</scope>
    <source>
        <strain evidence="2 3">NML79-0751</strain>
    </source>
</reference>
<protein>
    <submittedName>
        <fullName evidence="2">Uncharacterized protein</fullName>
    </submittedName>
</protein>
<accession>A0A2A2AH36</accession>
<feature type="transmembrane region" description="Helical" evidence="1">
    <location>
        <begin position="47"/>
        <end position="68"/>
    </location>
</feature>
<dbReference type="Proteomes" id="UP000218644">
    <property type="component" value="Unassembled WGS sequence"/>
</dbReference>
<keyword evidence="1" id="KW-0812">Transmembrane</keyword>
<feature type="transmembrane region" description="Helical" evidence="1">
    <location>
        <begin position="20"/>
        <end position="41"/>
    </location>
</feature>
<sequence length="82" mass="9778">MWVPIRAYLYLMKNKKHAPVVDLLLFVEWFFLLLMLVVSVILRRKEIFVCLLICLACVVLSYFVLYVMTRVVSGFSKRYDIQ</sequence>
<organism evidence="2 3">
    <name type="scientific">Vandammella animalimorsus</name>
    <dbReference type="NCBI Taxonomy" id="2029117"/>
    <lineage>
        <taxon>Bacteria</taxon>
        <taxon>Pseudomonadati</taxon>
        <taxon>Pseudomonadota</taxon>
        <taxon>Betaproteobacteria</taxon>
        <taxon>Burkholderiales</taxon>
        <taxon>Comamonadaceae</taxon>
        <taxon>Vandammella</taxon>
    </lineage>
</organism>
<gene>
    <name evidence="2" type="ORF">CK623_14105</name>
</gene>
<keyword evidence="1" id="KW-1133">Transmembrane helix</keyword>
<keyword evidence="1" id="KW-0472">Membrane</keyword>
<dbReference type="EMBL" id="NSJD01000046">
    <property type="protein sequence ID" value="PAT36909.1"/>
    <property type="molecule type" value="Genomic_DNA"/>
</dbReference>
<evidence type="ECO:0000313" key="3">
    <source>
        <dbReference type="Proteomes" id="UP000218644"/>
    </source>
</evidence>
<name>A0A2A2AH36_9BURK</name>
<proteinExistence type="predicted"/>
<evidence type="ECO:0000256" key="1">
    <source>
        <dbReference type="SAM" id="Phobius"/>
    </source>
</evidence>